<name>A0A4U0SVW4_9ACTN</name>
<accession>A0A4U0SVW4</accession>
<evidence type="ECO:0000313" key="7">
    <source>
        <dbReference type="Proteomes" id="UP000305778"/>
    </source>
</evidence>
<dbReference type="InterPro" id="IPR009057">
    <property type="entry name" value="Homeodomain-like_sf"/>
</dbReference>
<keyword evidence="7" id="KW-1185">Reference proteome</keyword>
<evidence type="ECO:0000256" key="1">
    <source>
        <dbReference type="ARBA" id="ARBA00023015"/>
    </source>
</evidence>
<dbReference type="InterPro" id="IPR036271">
    <property type="entry name" value="Tet_transcr_reg_TetR-rel_C_sf"/>
</dbReference>
<gene>
    <name evidence="6" type="ORF">FCI23_35235</name>
</gene>
<dbReference type="Pfam" id="PF17932">
    <property type="entry name" value="TetR_C_24"/>
    <property type="match status" value="1"/>
</dbReference>
<organism evidence="6 7">
    <name type="scientific">Actinacidiphila oryziradicis</name>
    <dbReference type="NCBI Taxonomy" id="2571141"/>
    <lineage>
        <taxon>Bacteria</taxon>
        <taxon>Bacillati</taxon>
        <taxon>Actinomycetota</taxon>
        <taxon>Actinomycetes</taxon>
        <taxon>Kitasatosporales</taxon>
        <taxon>Streptomycetaceae</taxon>
        <taxon>Actinacidiphila</taxon>
    </lineage>
</organism>
<feature type="domain" description="HTH tetR-type" evidence="5">
    <location>
        <begin position="13"/>
        <end position="73"/>
    </location>
</feature>
<comment type="caution">
    <text evidence="6">The sequence shown here is derived from an EMBL/GenBank/DDBJ whole genome shotgun (WGS) entry which is preliminary data.</text>
</comment>
<keyword evidence="1" id="KW-0805">Transcription regulation</keyword>
<evidence type="ECO:0000313" key="6">
    <source>
        <dbReference type="EMBL" id="TKA04625.1"/>
    </source>
</evidence>
<dbReference type="PROSITE" id="PS50977">
    <property type="entry name" value="HTH_TETR_2"/>
    <property type="match status" value="1"/>
</dbReference>
<sequence length="209" mass="23187">MLLTVSSRYRRDMVESQVISAAALRLFAERGYRATTMADIGAAIGIRGPSLYRHVSSKQTLLGEIMVAAMRTLIADQRAARDAGGDVVLQLRRMVEAHVRYHAAHREQAFVGNREIGNLEHPYHDQVLRLRQTYEQGLRAVIESGCATGAFHVAQPRLASYAILDMGIGVSAWFRTDGPHSAEQVAYSYADYAIRLLTDRQPDMVAVDS</sequence>
<dbReference type="InterPro" id="IPR041490">
    <property type="entry name" value="KstR2_TetR_C"/>
</dbReference>
<keyword evidence="3" id="KW-0804">Transcription</keyword>
<dbReference type="InterPro" id="IPR001647">
    <property type="entry name" value="HTH_TetR"/>
</dbReference>
<evidence type="ECO:0000256" key="3">
    <source>
        <dbReference type="ARBA" id="ARBA00023163"/>
    </source>
</evidence>
<dbReference type="SUPFAM" id="SSF46689">
    <property type="entry name" value="Homeodomain-like"/>
    <property type="match status" value="1"/>
</dbReference>
<dbReference type="InterPro" id="IPR050109">
    <property type="entry name" value="HTH-type_TetR-like_transc_reg"/>
</dbReference>
<evidence type="ECO:0000259" key="5">
    <source>
        <dbReference type="PROSITE" id="PS50977"/>
    </source>
</evidence>
<dbReference type="PANTHER" id="PTHR30055">
    <property type="entry name" value="HTH-TYPE TRANSCRIPTIONAL REGULATOR RUTR"/>
    <property type="match status" value="1"/>
</dbReference>
<dbReference type="GO" id="GO:0000976">
    <property type="term" value="F:transcription cis-regulatory region binding"/>
    <property type="evidence" value="ECO:0007669"/>
    <property type="project" value="TreeGrafter"/>
</dbReference>
<feature type="DNA-binding region" description="H-T-H motif" evidence="4">
    <location>
        <begin position="36"/>
        <end position="55"/>
    </location>
</feature>
<reference evidence="6 7" key="1">
    <citation type="submission" date="2019-04" db="EMBL/GenBank/DDBJ databases">
        <title>Streptomyces oryziradicis sp. nov., a novel actinomycete isolated from rhizosphere soil of rice (Oryza sativa L.).</title>
        <authorList>
            <person name="Li C."/>
        </authorList>
    </citation>
    <scope>NUCLEOTIDE SEQUENCE [LARGE SCALE GENOMIC DNA]</scope>
    <source>
        <strain evidence="6 7">NEAU-C40</strain>
    </source>
</reference>
<dbReference type="Pfam" id="PF00440">
    <property type="entry name" value="TetR_N"/>
    <property type="match status" value="1"/>
</dbReference>
<keyword evidence="2 4" id="KW-0238">DNA-binding</keyword>
<dbReference type="Gene3D" id="1.10.357.10">
    <property type="entry name" value="Tetracycline Repressor, domain 2"/>
    <property type="match status" value="1"/>
</dbReference>
<dbReference type="EMBL" id="SUMC01000050">
    <property type="protein sequence ID" value="TKA04625.1"/>
    <property type="molecule type" value="Genomic_DNA"/>
</dbReference>
<evidence type="ECO:0000256" key="2">
    <source>
        <dbReference type="ARBA" id="ARBA00023125"/>
    </source>
</evidence>
<dbReference type="SUPFAM" id="SSF48498">
    <property type="entry name" value="Tetracyclin repressor-like, C-terminal domain"/>
    <property type="match status" value="1"/>
</dbReference>
<dbReference type="AlphaFoldDB" id="A0A4U0SVW4"/>
<dbReference type="PANTHER" id="PTHR30055:SF234">
    <property type="entry name" value="HTH-TYPE TRANSCRIPTIONAL REGULATOR BETI"/>
    <property type="match status" value="1"/>
</dbReference>
<dbReference type="RefSeq" id="WP_136728247.1">
    <property type="nucleotide sequence ID" value="NZ_SUMC01000050.1"/>
</dbReference>
<dbReference type="PRINTS" id="PR00455">
    <property type="entry name" value="HTHTETR"/>
</dbReference>
<proteinExistence type="predicted"/>
<evidence type="ECO:0000256" key="4">
    <source>
        <dbReference type="PROSITE-ProRule" id="PRU00335"/>
    </source>
</evidence>
<dbReference type="GO" id="GO:0003700">
    <property type="term" value="F:DNA-binding transcription factor activity"/>
    <property type="evidence" value="ECO:0007669"/>
    <property type="project" value="TreeGrafter"/>
</dbReference>
<dbReference type="Proteomes" id="UP000305778">
    <property type="component" value="Unassembled WGS sequence"/>
</dbReference>
<dbReference type="OrthoDB" id="3190535at2"/>
<protein>
    <submittedName>
        <fullName evidence="6">Helix-turn-helix transcriptional regulator</fullName>
    </submittedName>
</protein>